<dbReference type="InterPro" id="IPR036102">
    <property type="entry name" value="OsmC/Ohrsf"/>
</dbReference>
<evidence type="ECO:0000259" key="1">
    <source>
        <dbReference type="Pfam" id="PF12697"/>
    </source>
</evidence>
<keyword evidence="2" id="KW-0378">Hydrolase</keyword>
<sequence>MPTENLKITTEAGHELSGSLELPTGLVRGAALFAHCFTCTKQSKAAIEVTRALAREGIATLRFDFTGLGGSEGEFGRAGFASDVDDLVASAGALCARFGDGILLVGHSLGGAAVLAAADQLPKSKVAAIATIGAPSDVPHVLHNVKGDIAAIERDGEGDVTIGGRAFKLSKDFLDKTRSIDLLDRVRAMRVPLMVCHSPTDEIVSVDHASNLFKAAKHPKNFISLAGGDHLLTNAADASFAATVIASWASRYLPMKDDWPMPEEGVIVCTGHGKFGTEVHTSSHRFVADEPRSYGGDDTGPTPYDLLNAALGTCTAMTMKMYADRKELPLEGVSIHVTHERNHEEDCGHVEAMESGRPIQALNRAITIRGDDLTEEDRARLIEIADKCPVHKTLEGHLHIHTDDQS</sequence>
<dbReference type="AlphaFoldDB" id="A0A845ASI9"/>
<name>A0A845ASI9_9SPHN</name>
<dbReference type="InterPro" id="IPR003718">
    <property type="entry name" value="OsmC/Ohr_fam"/>
</dbReference>
<dbReference type="InterPro" id="IPR000073">
    <property type="entry name" value="AB_hydrolase_1"/>
</dbReference>
<evidence type="ECO:0000313" key="2">
    <source>
        <dbReference type="EMBL" id="MXP32337.1"/>
    </source>
</evidence>
<dbReference type="Gene3D" id="3.40.50.1820">
    <property type="entry name" value="alpha/beta hydrolase"/>
    <property type="match status" value="1"/>
</dbReference>
<accession>A0A845ASI9</accession>
<dbReference type="RefSeq" id="WP_160779687.1">
    <property type="nucleotide sequence ID" value="NZ_BAAAZF010000001.1"/>
</dbReference>
<dbReference type="SUPFAM" id="SSF53474">
    <property type="entry name" value="alpha/beta-Hydrolases"/>
    <property type="match status" value="1"/>
</dbReference>
<dbReference type="PANTHER" id="PTHR39624">
    <property type="entry name" value="PROTEIN INVOLVED IN RIMO-MEDIATED BETA-METHYLTHIOLATION OF RIBOSOMAL PROTEIN S12 YCAO"/>
    <property type="match status" value="1"/>
</dbReference>
<gene>
    <name evidence="2" type="ORF">GRI94_10960</name>
</gene>
<organism evidence="2 3">
    <name type="scientific">Parerythrobacter jejuensis</name>
    <dbReference type="NCBI Taxonomy" id="795812"/>
    <lineage>
        <taxon>Bacteria</taxon>
        <taxon>Pseudomonadati</taxon>
        <taxon>Pseudomonadota</taxon>
        <taxon>Alphaproteobacteria</taxon>
        <taxon>Sphingomonadales</taxon>
        <taxon>Erythrobacteraceae</taxon>
        <taxon>Parerythrobacter</taxon>
    </lineage>
</organism>
<reference evidence="2 3" key="1">
    <citation type="submission" date="2019-12" db="EMBL/GenBank/DDBJ databases">
        <title>Genomic-based taxomic classification of the family Erythrobacteraceae.</title>
        <authorList>
            <person name="Xu L."/>
        </authorList>
    </citation>
    <scope>NUCLEOTIDE SEQUENCE [LARGE SCALE GENOMIC DNA]</scope>
    <source>
        <strain evidence="2 3">JCM 16677</strain>
    </source>
</reference>
<evidence type="ECO:0000313" key="3">
    <source>
        <dbReference type="Proteomes" id="UP000446786"/>
    </source>
</evidence>
<dbReference type="EMBL" id="WTYE01000001">
    <property type="protein sequence ID" value="MXP32337.1"/>
    <property type="molecule type" value="Genomic_DNA"/>
</dbReference>
<keyword evidence="3" id="KW-1185">Reference proteome</keyword>
<dbReference type="SUPFAM" id="SSF82784">
    <property type="entry name" value="OsmC-like"/>
    <property type="match status" value="1"/>
</dbReference>
<dbReference type="Proteomes" id="UP000446786">
    <property type="component" value="Unassembled WGS sequence"/>
</dbReference>
<dbReference type="InterPro" id="IPR029058">
    <property type="entry name" value="AB_hydrolase_fold"/>
</dbReference>
<comment type="caution">
    <text evidence="2">The sequence shown here is derived from an EMBL/GenBank/DDBJ whole genome shotgun (WGS) entry which is preliminary data.</text>
</comment>
<feature type="domain" description="AB hydrolase-1" evidence="1">
    <location>
        <begin position="32"/>
        <end position="275"/>
    </location>
</feature>
<dbReference type="Gene3D" id="3.30.300.20">
    <property type="match status" value="1"/>
</dbReference>
<dbReference type="PANTHER" id="PTHR39624:SF2">
    <property type="entry name" value="OSMC-LIKE PROTEIN"/>
    <property type="match status" value="1"/>
</dbReference>
<dbReference type="OrthoDB" id="9789573at2"/>
<dbReference type="GO" id="GO:0016787">
    <property type="term" value="F:hydrolase activity"/>
    <property type="evidence" value="ECO:0007669"/>
    <property type="project" value="UniProtKB-KW"/>
</dbReference>
<proteinExistence type="predicted"/>
<protein>
    <submittedName>
        <fullName evidence="2">Alpha/beta fold hydrolase</fullName>
    </submittedName>
</protein>
<dbReference type="InterPro" id="IPR015946">
    <property type="entry name" value="KH_dom-like_a/b"/>
</dbReference>
<dbReference type="Pfam" id="PF02566">
    <property type="entry name" value="OsmC"/>
    <property type="match status" value="1"/>
</dbReference>
<dbReference type="Pfam" id="PF12697">
    <property type="entry name" value="Abhydrolase_6"/>
    <property type="match status" value="1"/>
</dbReference>